<evidence type="ECO:0000259" key="5">
    <source>
        <dbReference type="Pfam" id="PF08100"/>
    </source>
</evidence>
<dbReference type="Gramene" id="TKW10299">
    <property type="protein sequence ID" value="TKW10299"/>
    <property type="gene ID" value="SEVIR_6G154100v2"/>
</dbReference>
<feature type="domain" description="O-methyltransferase C-terminal" evidence="4">
    <location>
        <begin position="137"/>
        <end position="348"/>
    </location>
</feature>
<evidence type="ECO:0000259" key="4">
    <source>
        <dbReference type="Pfam" id="PF00891"/>
    </source>
</evidence>
<evidence type="ECO:0000256" key="3">
    <source>
        <dbReference type="ARBA" id="ARBA00022691"/>
    </source>
</evidence>
<dbReference type="PANTHER" id="PTHR11746">
    <property type="entry name" value="O-METHYLTRANSFERASE"/>
    <property type="match status" value="1"/>
</dbReference>
<evidence type="ECO:0000313" key="7">
    <source>
        <dbReference type="Proteomes" id="UP000298652"/>
    </source>
</evidence>
<dbReference type="CDD" id="cd02440">
    <property type="entry name" value="AdoMet_MTases"/>
    <property type="match status" value="1"/>
</dbReference>
<evidence type="ECO:0008006" key="8">
    <source>
        <dbReference type="Google" id="ProtNLM"/>
    </source>
</evidence>
<dbReference type="Pfam" id="PF08100">
    <property type="entry name" value="Dimerisation"/>
    <property type="match status" value="1"/>
</dbReference>
<dbReference type="SMR" id="A0A4U6UA12"/>
<dbReference type="Proteomes" id="UP000298652">
    <property type="component" value="Chromosome 6"/>
</dbReference>
<name>A0A4U6UA12_SETVI</name>
<reference evidence="6" key="1">
    <citation type="submission" date="2019-03" db="EMBL/GenBank/DDBJ databases">
        <title>WGS assembly of Setaria viridis.</title>
        <authorList>
            <person name="Huang P."/>
            <person name="Jenkins J."/>
            <person name="Grimwood J."/>
            <person name="Barry K."/>
            <person name="Healey A."/>
            <person name="Mamidi S."/>
            <person name="Sreedasyam A."/>
            <person name="Shu S."/>
            <person name="Feldman M."/>
            <person name="Wu J."/>
            <person name="Yu Y."/>
            <person name="Chen C."/>
            <person name="Johnson J."/>
            <person name="Rokhsar D."/>
            <person name="Baxter I."/>
            <person name="Schmutz J."/>
            <person name="Brutnell T."/>
            <person name="Kellogg E."/>
        </authorList>
    </citation>
    <scope>NUCLEOTIDE SEQUENCE [LARGE SCALE GENOMIC DNA]</scope>
</reference>
<dbReference type="GO" id="GO:0046983">
    <property type="term" value="F:protein dimerization activity"/>
    <property type="evidence" value="ECO:0007669"/>
    <property type="project" value="InterPro"/>
</dbReference>
<dbReference type="PROSITE" id="PS51683">
    <property type="entry name" value="SAM_OMT_II"/>
    <property type="match status" value="1"/>
</dbReference>
<dbReference type="SUPFAM" id="SSF53335">
    <property type="entry name" value="S-adenosyl-L-methionine-dependent methyltransferases"/>
    <property type="match status" value="1"/>
</dbReference>
<dbReference type="AlphaFoldDB" id="A0A4U6UA12"/>
<dbReference type="GO" id="GO:0032259">
    <property type="term" value="P:methylation"/>
    <property type="evidence" value="ECO:0007669"/>
    <property type="project" value="UniProtKB-KW"/>
</dbReference>
<dbReference type="InterPro" id="IPR016461">
    <property type="entry name" value="COMT-like"/>
</dbReference>
<evidence type="ECO:0000256" key="1">
    <source>
        <dbReference type="ARBA" id="ARBA00022603"/>
    </source>
</evidence>
<dbReference type="GO" id="GO:0008171">
    <property type="term" value="F:O-methyltransferase activity"/>
    <property type="evidence" value="ECO:0007669"/>
    <property type="project" value="InterPro"/>
</dbReference>
<dbReference type="InterPro" id="IPR012967">
    <property type="entry name" value="COMT_dimerisation"/>
</dbReference>
<evidence type="ECO:0000256" key="2">
    <source>
        <dbReference type="ARBA" id="ARBA00022679"/>
    </source>
</evidence>
<dbReference type="Gene3D" id="3.40.50.150">
    <property type="entry name" value="Vaccinia Virus protein VP39"/>
    <property type="match status" value="1"/>
</dbReference>
<dbReference type="EMBL" id="CM016557">
    <property type="protein sequence ID" value="TKW10299.1"/>
    <property type="molecule type" value="Genomic_DNA"/>
</dbReference>
<keyword evidence="7" id="KW-1185">Reference proteome</keyword>
<dbReference type="Gene3D" id="1.10.10.10">
    <property type="entry name" value="Winged helix-like DNA-binding domain superfamily/Winged helix DNA-binding domain"/>
    <property type="match status" value="1"/>
</dbReference>
<dbReference type="InterPro" id="IPR036390">
    <property type="entry name" value="WH_DNA-bd_sf"/>
</dbReference>
<dbReference type="FunFam" id="3.40.50.150:FF:000206">
    <property type="entry name" value="O-methyltransferase ZRP4"/>
    <property type="match status" value="1"/>
</dbReference>
<accession>A0A4U6UA12</accession>
<sequence length="366" mass="40468">MSCAKEEVSTQDLHQGYMEIWHHGLFHVKSSALLCAVGLGIPSAIHRRGGAATISDIVTDTGVQPSKLSYLRRLMRMLTFCGIFAADQPNNEDEAIYKLTPVSQILVEDRASSSTPYDMSPLLRVIVRPSTAVSTFFSLEAWFRDAGDRTLFEVAHGVHPWTLTRNDPDYNKAVNESMVMDSSVLMDIMLKEVGGTDIFRGLTSLVDVGGGLGVAAMAIARAFPHIKCTVLDLEQVISQAPSSDGTVEFITGDMFEYIPPADAVFLKLIFDCWDDDDSVKILRQCKRAIPARDAGGKVIIVNCVLGYGAQNSVAMETQVLFDVYMMRYGGAQREEHEWKKIFLEAGFSDYKITPIFGFQSIIEVFP</sequence>
<keyword evidence="3" id="KW-0949">S-adenosyl-L-methionine</keyword>
<dbReference type="Pfam" id="PF00891">
    <property type="entry name" value="Methyltransf_2"/>
    <property type="match status" value="1"/>
</dbReference>
<feature type="domain" description="O-methyltransferase dimerisation" evidence="5">
    <location>
        <begin position="21"/>
        <end position="108"/>
    </location>
</feature>
<keyword evidence="1" id="KW-0489">Methyltransferase</keyword>
<dbReference type="InterPro" id="IPR029063">
    <property type="entry name" value="SAM-dependent_MTases_sf"/>
</dbReference>
<gene>
    <name evidence="6" type="ORF">SEVIR_6G154100v2</name>
</gene>
<organism evidence="6 7">
    <name type="scientific">Setaria viridis</name>
    <name type="common">Green bristlegrass</name>
    <name type="synonym">Setaria italica subsp. viridis</name>
    <dbReference type="NCBI Taxonomy" id="4556"/>
    <lineage>
        <taxon>Eukaryota</taxon>
        <taxon>Viridiplantae</taxon>
        <taxon>Streptophyta</taxon>
        <taxon>Embryophyta</taxon>
        <taxon>Tracheophyta</taxon>
        <taxon>Spermatophyta</taxon>
        <taxon>Magnoliopsida</taxon>
        <taxon>Liliopsida</taxon>
        <taxon>Poales</taxon>
        <taxon>Poaceae</taxon>
        <taxon>PACMAD clade</taxon>
        <taxon>Panicoideae</taxon>
        <taxon>Panicodae</taxon>
        <taxon>Paniceae</taxon>
        <taxon>Cenchrinae</taxon>
        <taxon>Setaria</taxon>
    </lineage>
</organism>
<evidence type="ECO:0000313" key="6">
    <source>
        <dbReference type="EMBL" id="TKW10299.1"/>
    </source>
</evidence>
<dbReference type="InterPro" id="IPR001077">
    <property type="entry name" value="COMT_C"/>
</dbReference>
<dbReference type="PIRSF" id="PIRSF005739">
    <property type="entry name" value="O-mtase"/>
    <property type="match status" value="1"/>
</dbReference>
<keyword evidence="2" id="KW-0808">Transferase</keyword>
<dbReference type="OMA" id="DYRIMPV"/>
<dbReference type="SUPFAM" id="SSF46785">
    <property type="entry name" value="Winged helix' DNA-binding domain"/>
    <property type="match status" value="1"/>
</dbReference>
<dbReference type="InterPro" id="IPR036388">
    <property type="entry name" value="WH-like_DNA-bd_sf"/>
</dbReference>
<protein>
    <recommendedName>
        <fullName evidence="8">O-methyltransferase domain-containing protein</fullName>
    </recommendedName>
</protein>
<proteinExistence type="predicted"/>